<gene>
    <name evidence="8" type="ordered locus">Acid_2803</name>
</gene>
<dbReference type="HOGENOM" id="CLU_564864_0_0_0"/>
<dbReference type="PANTHER" id="PTHR45339:SF1">
    <property type="entry name" value="HYBRID SIGNAL TRANSDUCTION HISTIDINE KINASE J"/>
    <property type="match status" value="1"/>
</dbReference>
<evidence type="ECO:0000259" key="7">
    <source>
        <dbReference type="PROSITE" id="PS50110"/>
    </source>
</evidence>
<evidence type="ECO:0000256" key="6">
    <source>
        <dbReference type="SAM" id="Phobius"/>
    </source>
</evidence>
<name>Q023Q1_SOLUE</name>
<dbReference type="SMART" id="SM00388">
    <property type="entry name" value="HisKA"/>
    <property type="match status" value="1"/>
</dbReference>
<dbReference type="eggNOG" id="COG2205">
    <property type="taxonomic scope" value="Bacteria"/>
</dbReference>
<dbReference type="KEGG" id="sus:Acid_2803"/>
<evidence type="ECO:0000256" key="1">
    <source>
        <dbReference type="ARBA" id="ARBA00000085"/>
    </source>
</evidence>
<dbReference type="eggNOG" id="COG0745">
    <property type="taxonomic scope" value="Bacteria"/>
</dbReference>
<dbReference type="InterPro" id="IPR036097">
    <property type="entry name" value="HisK_dim/P_sf"/>
</dbReference>
<dbReference type="CDD" id="cd00082">
    <property type="entry name" value="HisKA"/>
    <property type="match status" value="1"/>
</dbReference>
<feature type="modified residue" description="4-aspartylphosphate" evidence="5">
    <location>
        <position position="323"/>
    </location>
</feature>
<evidence type="ECO:0000256" key="5">
    <source>
        <dbReference type="PROSITE-ProRule" id="PRU00169"/>
    </source>
</evidence>
<reference evidence="8" key="1">
    <citation type="submission" date="2006-10" db="EMBL/GenBank/DDBJ databases">
        <title>Complete sequence of Solibacter usitatus Ellin6076.</title>
        <authorList>
            <consortium name="US DOE Joint Genome Institute"/>
            <person name="Copeland A."/>
            <person name="Lucas S."/>
            <person name="Lapidus A."/>
            <person name="Barry K."/>
            <person name="Detter J.C."/>
            <person name="Glavina del Rio T."/>
            <person name="Hammon N."/>
            <person name="Israni S."/>
            <person name="Dalin E."/>
            <person name="Tice H."/>
            <person name="Pitluck S."/>
            <person name="Thompson L.S."/>
            <person name="Brettin T."/>
            <person name="Bruce D."/>
            <person name="Han C."/>
            <person name="Tapia R."/>
            <person name="Gilna P."/>
            <person name="Schmutz J."/>
            <person name="Larimer F."/>
            <person name="Land M."/>
            <person name="Hauser L."/>
            <person name="Kyrpides N."/>
            <person name="Mikhailova N."/>
            <person name="Janssen P.H."/>
            <person name="Kuske C.R."/>
            <person name="Richardson P."/>
        </authorList>
    </citation>
    <scope>NUCLEOTIDE SEQUENCE</scope>
    <source>
        <strain evidence="8">Ellin6076</strain>
    </source>
</reference>
<organism evidence="8">
    <name type="scientific">Solibacter usitatus (strain Ellin6076)</name>
    <dbReference type="NCBI Taxonomy" id="234267"/>
    <lineage>
        <taxon>Bacteria</taxon>
        <taxon>Pseudomonadati</taxon>
        <taxon>Acidobacteriota</taxon>
        <taxon>Terriglobia</taxon>
        <taxon>Bryobacterales</taxon>
        <taxon>Solibacteraceae</taxon>
        <taxon>Candidatus Solibacter</taxon>
    </lineage>
</organism>
<dbReference type="OrthoDB" id="569347at2"/>
<keyword evidence="6" id="KW-1133">Transmembrane helix</keyword>
<dbReference type="SMART" id="SM00448">
    <property type="entry name" value="REC"/>
    <property type="match status" value="1"/>
</dbReference>
<keyword evidence="6" id="KW-0472">Membrane</keyword>
<dbReference type="SUPFAM" id="SSF52172">
    <property type="entry name" value="CheY-like"/>
    <property type="match status" value="1"/>
</dbReference>
<dbReference type="SUPFAM" id="SSF47384">
    <property type="entry name" value="Homodimeric domain of signal transducing histidine kinase"/>
    <property type="match status" value="1"/>
</dbReference>
<dbReference type="CDD" id="cd17546">
    <property type="entry name" value="REC_hyHK_CKI1_RcsC-like"/>
    <property type="match status" value="1"/>
</dbReference>
<keyword evidence="6" id="KW-0812">Transmembrane</keyword>
<dbReference type="GO" id="GO:0000155">
    <property type="term" value="F:phosphorelay sensor kinase activity"/>
    <property type="evidence" value="ECO:0007669"/>
    <property type="project" value="InterPro"/>
</dbReference>
<feature type="domain" description="Response regulatory" evidence="7">
    <location>
        <begin position="274"/>
        <end position="390"/>
    </location>
</feature>
<dbReference type="InterPro" id="IPR001789">
    <property type="entry name" value="Sig_transdc_resp-reg_receiver"/>
</dbReference>
<keyword evidence="4" id="KW-0902">Two-component regulatory system</keyword>
<feature type="transmembrane region" description="Helical" evidence="6">
    <location>
        <begin position="145"/>
        <end position="165"/>
    </location>
</feature>
<comment type="catalytic activity">
    <reaction evidence="1">
        <text>ATP + protein L-histidine = ADP + protein N-phospho-L-histidine.</text>
        <dbReference type="EC" id="2.7.13.3"/>
    </reaction>
</comment>
<feature type="transmembrane region" description="Helical" evidence="6">
    <location>
        <begin position="67"/>
        <end position="88"/>
    </location>
</feature>
<accession>Q023Q1</accession>
<evidence type="ECO:0000256" key="4">
    <source>
        <dbReference type="ARBA" id="ARBA00023012"/>
    </source>
</evidence>
<dbReference type="Gene3D" id="3.40.50.2300">
    <property type="match status" value="1"/>
</dbReference>
<dbReference type="InterPro" id="IPR011006">
    <property type="entry name" value="CheY-like_superfamily"/>
</dbReference>
<dbReference type="PANTHER" id="PTHR45339">
    <property type="entry name" value="HYBRID SIGNAL TRANSDUCTION HISTIDINE KINASE J"/>
    <property type="match status" value="1"/>
</dbReference>
<dbReference type="Pfam" id="PF00072">
    <property type="entry name" value="Response_reg"/>
    <property type="match status" value="1"/>
</dbReference>
<dbReference type="Pfam" id="PF00512">
    <property type="entry name" value="HisKA"/>
    <property type="match status" value="1"/>
</dbReference>
<sequence length="483" mass="52811" precursor="true">MLFRLRRSVRLRGLLANGPTGKSLHVLLLVLLCCSAFLPGAIAAWLAVTSISSLVFLRRGCLTASAWIFLTGTWMLNTAVIVLSGGILSPTLPLYLALPISAAWLLGPATSLWTAAACLGAVLGLTLIENFDVALPSYFPEMPPALWAALLAPAIISTVSVAHAMKVLKQALARSETAQADFRAAAQTRNNALAGMSHKLRTSLNAILGFSNLVREDTGISPEHRGDLDIVARKAEHLLTLIDEVLDVSRLPAEPAPRTHRQVLGLSPNQPGFRILIVEDTRENGNFLQRMLLDAGFQVRTAGDGLRAIDEFRAWRPHFIWMDLRLPTRGGPEAARKIRTLEGGAEVRIVALTVSPFCHQRAELLSSGFDDFLSKPYRRHEIFDCLSRHLVLRYRYRETLPPSAGDTGVPLLPEALKALPSDLRSVLSDALVRLEPDPIAEAIHRVTEHDSQLGRILTHYSERLAYAQILDALELEYGLAGGA</sequence>
<dbReference type="EC" id="2.7.13.3" evidence="2"/>
<dbReference type="AlphaFoldDB" id="Q023Q1"/>
<feature type="transmembrane region" description="Helical" evidence="6">
    <location>
        <begin position="100"/>
        <end position="125"/>
    </location>
</feature>
<protein>
    <recommendedName>
        <fullName evidence="2">histidine kinase</fullName>
        <ecNumber evidence="2">2.7.13.3</ecNumber>
    </recommendedName>
</protein>
<keyword evidence="3 5" id="KW-0597">Phosphoprotein</keyword>
<evidence type="ECO:0000256" key="2">
    <source>
        <dbReference type="ARBA" id="ARBA00012438"/>
    </source>
</evidence>
<dbReference type="STRING" id="234267.Acid_2803"/>
<proteinExistence type="predicted"/>
<dbReference type="InterPro" id="IPR003661">
    <property type="entry name" value="HisK_dim/P_dom"/>
</dbReference>
<evidence type="ECO:0000313" key="8">
    <source>
        <dbReference type="EMBL" id="ABJ83789.1"/>
    </source>
</evidence>
<dbReference type="InParanoid" id="Q023Q1"/>
<evidence type="ECO:0000256" key="3">
    <source>
        <dbReference type="ARBA" id="ARBA00022553"/>
    </source>
</evidence>
<dbReference type="Gene3D" id="1.10.287.130">
    <property type="match status" value="1"/>
</dbReference>
<dbReference type="EMBL" id="CP000473">
    <property type="protein sequence ID" value="ABJ83789.1"/>
    <property type="molecule type" value="Genomic_DNA"/>
</dbReference>
<dbReference type="PROSITE" id="PS50110">
    <property type="entry name" value="RESPONSE_REGULATORY"/>
    <property type="match status" value="1"/>
</dbReference>